<keyword evidence="2" id="KW-1185">Reference proteome</keyword>
<gene>
    <name evidence="1" type="ORF">AB8U03_15840</name>
</gene>
<comment type="caution">
    <text evidence="1">The sequence shown here is derived from an EMBL/GenBank/DDBJ whole genome shotgun (WGS) entry which is preliminary data.</text>
</comment>
<proteinExistence type="predicted"/>
<dbReference type="RefSeq" id="WP_369705535.1">
    <property type="nucleotide sequence ID" value="NZ_JBGEWD010000022.1"/>
</dbReference>
<evidence type="ECO:0000313" key="1">
    <source>
        <dbReference type="EMBL" id="MEY8001642.1"/>
    </source>
</evidence>
<sequence>MAWQYKVLTMENFLGSDDDLTVEEKLNKCGKDDWEFAGVLQKPYTTLGKDPKVDGDCIIFKKRTKY</sequence>
<evidence type="ECO:0000313" key="2">
    <source>
        <dbReference type="Proteomes" id="UP001564657"/>
    </source>
</evidence>
<reference evidence="1 2" key="1">
    <citation type="submission" date="2024-08" db="EMBL/GenBank/DDBJ databases">
        <title>Clostridium lapicellarii sp. nov., and Clostridium renhuaiense sp. nov., two species isolated from the mud in a fermentation cellar used for producing sauce-flavour Chinese liquors.</title>
        <authorList>
            <person name="Yang F."/>
            <person name="Wang H."/>
            <person name="Chen L.Q."/>
            <person name="Zhou N."/>
            <person name="Lu J.J."/>
            <person name="Pu X.X."/>
            <person name="Wan B."/>
            <person name="Wang L."/>
            <person name="Liu S.J."/>
        </authorList>
    </citation>
    <scope>NUCLEOTIDE SEQUENCE [LARGE SCALE GENOMIC DNA]</scope>
    <source>
        <strain evidence="1 2">MT-5</strain>
    </source>
</reference>
<dbReference type="EMBL" id="JBGEWD010000022">
    <property type="protein sequence ID" value="MEY8001642.1"/>
    <property type="molecule type" value="Genomic_DNA"/>
</dbReference>
<dbReference type="Proteomes" id="UP001564657">
    <property type="component" value="Unassembled WGS sequence"/>
</dbReference>
<organism evidence="1 2">
    <name type="scientific">Clostridium moutaii</name>
    <dbReference type="NCBI Taxonomy" id="3240932"/>
    <lineage>
        <taxon>Bacteria</taxon>
        <taxon>Bacillati</taxon>
        <taxon>Bacillota</taxon>
        <taxon>Clostridia</taxon>
        <taxon>Eubacteriales</taxon>
        <taxon>Clostridiaceae</taxon>
        <taxon>Clostridium</taxon>
    </lineage>
</organism>
<name>A0ABV4BTV1_9CLOT</name>
<protein>
    <submittedName>
        <fullName evidence="1">DUF4177 domain-containing protein</fullName>
    </submittedName>
</protein>
<accession>A0ABV4BTV1</accession>